<accession>Q6FRW3</accession>
<evidence type="ECO:0000313" key="10">
    <source>
        <dbReference type="EMBL" id="CAG59964.1"/>
    </source>
</evidence>
<dbReference type="FunCoup" id="Q6FRW3">
    <property type="interactions" value="579"/>
</dbReference>
<name>Q6FRW3_CANGA</name>
<evidence type="ECO:0000256" key="7">
    <source>
        <dbReference type="ARBA" id="ARBA00023136"/>
    </source>
</evidence>
<keyword evidence="4" id="KW-0337">GPI-anchor biosynthesis</keyword>
<evidence type="ECO:0000256" key="5">
    <source>
        <dbReference type="ARBA" id="ARBA00022692"/>
    </source>
</evidence>
<evidence type="ECO:0000313" key="9">
    <source>
        <dbReference type="CGD" id="CAL0131568"/>
    </source>
</evidence>
<keyword evidence="11" id="KW-1185">Reference proteome</keyword>
<dbReference type="KEGG" id="cgr:2888500"/>
<gene>
    <name evidence="9 10" type="ordered locus">CAGL0H05401g</name>
</gene>
<sequence length="278" mass="32253">MSKAPWERKLWKQQDYPDNHTDSEFYVLLKEIQASKYNNADRQIIDQRIIRQDFLSFYHLVMNTSFVYVVFCYLYYYERDPLPPCIGMTALVTLLYVVNQRSHRLLTFKSSMLITFTMLILSPVIKSLSRTSASDSIWTLSFWLSVSYLYVNSSSKTENNTPTNLSTNILLANVAVLASRLPTTTEVFCFMLLCVEINIVLPTLVSPHNILFSLGTHITVYTFVTTTLGITYMVSTLAVAIAFQLLFPKWFIYWKLHYHRYDNALLSGWDPAKPIIDR</sequence>
<evidence type="ECO:0008006" key="12">
    <source>
        <dbReference type="Google" id="ProtNLM"/>
    </source>
</evidence>
<evidence type="ECO:0000313" key="11">
    <source>
        <dbReference type="Proteomes" id="UP000002428"/>
    </source>
</evidence>
<feature type="transmembrane region" description="Helical" evidence="8">
    <location>
        <begin position="57"/>
        <end position="76"/>
    </location>
</feature>
<feature type="transmembrane region" description="Helical" evidence="8">
    <location>
        <begin position="131"/>
        <end position="151"/>
    </location>
</feature>
<dbReference type="InParanoid" id="Q6FRW3"/>
<dbReference type="PANTHER" id="PTHR12982">
    <property type="entry name" value="PHOSPHATIDYLINOSITOL GLYCAN, CLASS C"/>
    <property type="match status" value="1"/>
</dbReference>
<feature type="transmembrane region" description="Helical" evidence="8">
    <location>
        <begin position="187"/>
        <end position="206"/>
    </location>
</feature>
<dbReference type="InterPro" id="IPR009450">
    <property type="entry name" value="Plno_GlcNAc_GPI2"/>
</dbReference>
<keyword evidence="6 8" id="KW-1133">Transmembrane helix</keyword>
<dbReference type="UniPathway" id="UPA00196"/>
<evidence type="ECO:0000256" key="4">
    <source>
        <dbReference type="ARBA" id="ARBA00022502"/>
    </source>
</evidence>
<comment type="pathway">
    <text evidence="2">Glycolipid biosynthesis; glycosylphosphatidylinositol-anchor biosynthesis.</text>
</comment>
<dbReference type="VEuPathDB" id="FungiDB:CAGL0H05401g"/>
<dbReference type="OMA" id="STSYHAF"/>
<keyword evidence="7 8" id="KW-0472">Membrane</keyword>
<feature type="transmembrane region" description="Helical" evidence="8">
    <location>
        <begin position="106"/>
        <end position="125"/>
    </location>
</feature>
<dbReference type="PANTHER" id="PTHR12982:SF0">
    <property type="entry name" value="PHOSPHATIDYLINOSITOL N-ACETYLGLUCOSAMINYLTRANSFERASE SUBUNIT C"/>
    <property type="match status" value="1"/>
</dbReference>
<dbReference type="EMBL" id="CR380954">
    <property type="protein sequence ID" value="CAG59964.1"/>
    <property type="molecule type" value="Genomic_DNA"/>
</dbReference>
<reference evidence="10 11" key="1">
    <citation type="journal article" date="2004" name="Nature">
        <title>Genome evolution in yeasts.</title>
        <authorList>
            <consortium name="Genolevures"/>
            <person name="Dujon B."/>
            <person name="Sherman D."/>
            <person name="Fischer G."/>
            <person name="Durrens P."/>
            <person name="Casaregola S."/>
            <person name="Lafontaine I."/>
            <person name="de Montigny J."/>
            <person name="Marck C."/>
            <person name="Neuveglise C."/>
            <person name="Talla E."/>
            <person name="Goffard N."/>
            <person name="Frangeul L."/>
            <person name="Aigle M."/>
            <person name="Anthouard V."/>
            <person name="Babour A."/>
            <person name="Barbe V."/>
            <person name="Barnay S."/>
            <person name="Blanchin S."/>
            <person name="Beckerich J.M."/>
            <person name="Beyne E."/>
            <person name="Bleykasten C."/>
            <person name="Boisrame A."/>
            <person name="Boyer J."/>
            <person name="Cattolico L."/>
            <person name="Confanioleri F."/>
            <person name="de Daruvar A."/>
            <person name="Despons L."/>
            <person name="Fabre E."/>
            <person name="Fairhead C."/>
            <person name="Ferry-Dumazet H."/>
            <person name="Groppi A."/>
            <person name="Hantraye F."/>
            <person name="Hennequin C."/>
            <person name="Jauniaux N."/>
            <person name="Joyet P."/>
            <person name="Kachouri R."/>
            <person name="Kerrest A."/>
            <person name="Koszul R."/>
            <person name="Lemaire M."/>
            <person name="Lesur I."/>
            <person name="Ma L."/>
            <person name="Muller H."/>
            <person name="Nicaud J.M."/>
            <person name="Nikolski M."/>
            <person name="Oztas S."/>
            <person name="Ozier-Kalogeropoulos O."/>
            <person name="Pellenz S."/>
            <person name="Potier S."/>
            <person name="Richard G.F."/>
            <person name="Straub M.L."/>
            <person name="Suleau A."/>
            <person name="Swennene D."/>
            <person name="Tekaia F."/>
            <person name="Wesolowski-Louvel M."/>
            <person name="Westhof E."/>
            <person name="Wirth B."/>
            <person name="Zeniou-Meyer M."/>
            <person name="Zivanovic I."/>
            <person name="Bolotin-Fukuhara M."/>
            <person name="Thierry A."/>
            <person name="Bouchier C."/>
            <person name="Caudron B."/>
            <person name="Scarpelli C."/>
            <person name="Gaillardin C."/>
            <person name="Weissenbach J."/>
            <person name="Wincker P."/>
            <person name="Souciet J.L."/>
        </authorList>
    </citation>
    <scope>NUCLEOTIDE SEQUENCE [LARGE SCALE GENOMIC DNA]</scope>
    <source>
        <strain evidence="11">ATCC 2001 / BCRC 20586 / JCM 3761 / NBRC 0622 / NRRL Y-65 / CBS 138</strain>
    </source>
</reference>
<evidence type="ECO:0000256" key="2">
    <source>
        <dbReference type="ARBA" id="ARBA00004687"/>
    </source>
</evidence>
<dbReference type="PIRSF" id="PIRSF016104">
    <property type="entry name" value="GPI2"/>
    <property type="match status" value="1"/>
</dbReference>
<evidence type="ECO:0000256" key="1">
    <source>
        <dbReference type="ARBA" id="ARBA00004141"/>
    </source>
</evidence>
<comment type="similarity">
    <text evidence="3">Belongs to the PIGC family.</text>
</comment>
<evidence type="ECO:0000256" key="3">
    <source>
        <dbReference type="ARBA" id="ARBA00008321"/>
    </source>
</evidence>
<organism evidence="10 11">
    <name type="scientific">Candida glabrata (strain ATCC 2001 / BCRC 20586 / JCM 3761 / NBRC 0622 / NRRL Y-65 / CBS 138)</name>
    <name type="common">Yeast</name>
    <name type="synonym">Nakaseomyces glabratus</name>
    <dbReference type="NCBI Taxonomy" id="284593"/>
    <lineage>
        <taxon>Eukaryota</taxon>
        <taxon>Fungi</taxon>
        <taxon>Dikarya</taxon>
        <taxon>Ascomycota</taxon>
        <taxon>Saccharomycotina</taxon>
        <taxon>Saccharomycetes</taxon>
        <taxon>Saccharomycetales</taxon>
        <taxon>Saccharomycetaceae</taxon>
        <taxon>Nakaseomyces</taxon>
    </lineage>
</organism>
<dbReference type="Pfam" id="PF06432">
    <property type="entry name" value="GPI2"/>
    <property type="match status" value="1"/>
</dbReference>
<dbReference type="Proteomes" id="UP000002428">
    <property type="component" value="Chromosome H"/>
</dbReference>
<dbReference type="GO" id="GO:0000506">
    <property type="term" value="C:glycosylphosphatidylinositol-N-acetylglucosaminyltransferase (GPI-GnT) complex"/>
    <property type="evidence" value="ECO:0007669"/>
    <property type="project" value="EnsemblFungi"/>
</dbReference>
<dbReference type="AlphaFoldDB" id="Q6FRW3"/>
<dbReference type="HOGENOM" id="CLU_024002_2_0_1"/>
<comment type="subcellular location">
    <subcellularLocation>
        <location evidence="1">Membrane</location>
        <topology evidence="1">Multi-pass membrane protein</topology>
    </subcellularLocation>
</comment>
<evidence type="ECO:0000256" key="8">
    <source>
        <dbReference type="SAM" id="Phobius"/>
    </source>
</evidence>
<dbReference type="STRING" id="284593.Q6FRW3"/>
<feature type="transmembrane region" description="Helical" evidence="8">
    <location>
        <begin position="82"/>
        <end position="99"/>
    </location>
</feature>
<protein>
    <recommendedName>
        <fullName evidence="12">Phosphatidylinositol N-acetylglucosaminyltransferase GPI2 subunit</fullName>
    </recommendedName>
</protein>
<proteinExistence type="inferred from homology"/>
<evidence type="ECO:0000256" key="6">
    <source>
        <dbReference type="ARBA" id="ARBA00022989"/>
    </source>
</evidence>
<dbReference type="GO" id="GO:0006506">
    <property type="term" value="P:GPI anchor biosynthetic process"/>
    <property type="evidence" value="ECO:0007669"/>
    <property type="project" value="UniProtKB-UniPathway"/>
</dbReference>
<dbReference type="eggNOG" id="KOG3059">
    <property type="taxonomic scope" value="Eukaryota"/>
</dbReference>
<keyword evidence="5 8" id="KW-0812">Transmembrane</keyword>
<dbReference type="CGD" id="CAL0131568">
    <property type="gene designation" value="CAGL0H05401g"/>
</dbReference>
<feature type="transmembrane region" description="Helical" evidence="8">
    <location>
        <begin position="218"/>
        <end position="247"/>
    </location>
</feature>